<dbReference type="InterPro" id="IPR001584">
    <property type="entry name" value="Integrase_cat-core"/>
</dbReference>
<dbReference type="InterPro" id="IPR054722">
    <property type="entry name" value="PolX-like_BBD"/>
</dbReference>
<keyword evidence="1" id="KW-0645">Protease</keyword>
<dbReference type="PANTHER" id="PTHR42648:SF21">
    <property type="entry name" value="CYSTEINE-RICH RLK (RECEPTOR-LIKE PROTEIN KINASE) 8"/>
    <property type="match status" value="1"/>
</dbReference>
<accession>A0A699H9A6</accession>
<dbReference type="Pfam" id="PF22936">
    <property type="entry name" value="Pol_BBD"/>
    <property type="match status" value="1"/>
</dbReference>
<feature type="region of interest" description="Disordered" evidence="2">
    <location>
        <begin position="694"/>
        <end position="713"/>
    </location>
</feature>
<organism evidence="4">
    <name type="scientific">Tanacetum cinerariifolium</name>
    <name type="common">Dalmatian daisy</name>
    <name type="synonym">Chrysanthemum cinerariifolium</name>
    <dbReference type="NCBI Taxonomy" id="118510"/>
    <lineage>
        <taxon>Eukaryota</taxon>
        <taxon>Viridiplantae</taxon>
        <taxon>Streptophyta</taxon>
        <taxon>Embryophyta</taxon>
        <taxon>Tracheophyta</taxon>
        <taxon>Spermatophyta</taxon>
        <taxon>Magnoliopsida</taxon>
        <taxon>eudicotyledons</taxon>
        <taxon>Gunneridae</taxon>
        <taxon>Pentapetalae</taxon>
        <taxon>asterids</taxon>
        <taxon>campanulids</taxon>
        <taxon>Asterales</taxon>
        <taxon>Asteraceae</taxon>
        <taxon>Asteroideae</taxon>
        <taxon>Anthemideae</taxon>
        <taxon>Anthemidinae</taxon>
        <taxon>Tanacetum</taxon>
    </lineage>
</organism>
<dbReference type="AlphaFoldDB" id="A0A699H9A6"/>
<evidence type="ECO:0000256" key="2">
    <source>
        <dbReference type="SAM" id="MobiDB-lite"/>
    </source>
</evidence>
<dbReference type="GO" id="GO:0008233">
    <property type="term" value="F:peptidase activity"/>
    <property type="evidence" value="ECO:0007669"/>
    <property type="project" value="UniProtKB-KW"/>
</dbReference>
<proteinExistence type="predicted"/>
<dbReference type="EMBL" id="BKCJ010107492">
    <property type="protein sequence ID" value="GEX42404.1"/>
    <property type="molecule type" value="Genomic_DNA"/>
</dbReference>
<dbReference type="InterPro" id="IPR036397">
    <property type="entry name" value="RNaseH_sf"/>
</dbReference>
<dbReference type="PANTHER" id="PTHR42648">
    <property type="entry name" value="TRANSPOSASE, PUTATIVE-RELATED"/>
    <property type="match status" value="1"/>
</dbReference>
<dbReference type="GO" id="GO:0006508">
    <property type="term" value="P:proteolysis"/>
    <property type="evidence" value="ECO:0007669"/>
    <property type="project" value="UniProtKB-KW"/>
</dbReference>
<evidence type="ECO:0000313" key="4">
    <source>
        <dbReference type="EMBL" id="GEX42404.1"/>
    </source>
</evidence>
<dbReference type="GO" id="GO:0003676">
    <property type="term" value="F:nucleic acid binding"/>
    <property type="evidence" value="ECO:0007669"/>
    <property type="project" value="InterPro"/>
</dbReference>
<evidence type="ECO:0000259" key="3">
    <source>
        <dbReference type="PROSITE" id="PS50994"/>
    </source>
</evidence>
<evidence type="ECO:0000256" key="1">
    <source>
        <dbReference type="ARBA" id="ARBA00022670"/>
    </source>
</evidence>
<dbReference type="SUPFAM" id="SSF53098">
    <property type="entry name" value="Ribonuclease H-like"/>
    <property type="match status" value="1"/>
</dbReference>
<dbReference type="GO" id="GO:0015074">
    <property type="term" value="P:DNA integration"/>
    <property type="evidence" value="ECO:0007669"/>
    <property type="project" value="InterPro"/>
</dbReference>
<sequence>MALENYVDECSMQRPPLLEPNGFCLWIAHFETYVKSKDINLWQVNQNDDFYYEVEDSQTKLMKETPYELLEDDQKKKLGKNNKAKMTLYNSLPRKEYERVFMCKTVKEQESCLKVSSCSIIEMESQGDGHEEAKDLATLLLDELIGNLKVYEMVLDNDVVASKTTKEKVKSLALEAKLTREQTSDDSDSQGDNDENVYEKEEAEACNLMARNFRKFFRKGNRFGHDNRFGNGTNRFGRGRGNNFGNKGGESSKQKGACYNCIIECHFASECRKMKENKLLSEEHEAIAKKKTNIKTTQHVSWQSNLKSIVLDDMLNLQKLFQDKEGLRFFKNDKTTSVCLKCDLLPDDWIVDSGCTKHMTGNRRLFTSYKGYDGGHVVFGSNLKGKVVSGGGIGESIGGFRVQHTAQLDVTVVPELLTTNKPFKKRNLPKLSFERYLYDTCGLESQGNASNRSSNEVSTSRVLELLHLNLFGPSPIQSYEENFYTLVIVDDHSNYTWVVFLESKEDVLNKFKILCKRLENLHDCSIVLIVTNHSSEFDKLKFGSFCEQHGTSYNLSGPFTSQSSEIVERPHRKLRKMSRAIKAYIVLNKEIMRIEESLKVTFDDILLKPKSSPSIEDNRINEPVVQDLNGSPLLQVNVLDEGYPKCLKESSDHLIEQVTGELNEKTLRSPKSVLNDKAFEDLSNDSDFDVDLYLNDEKDNGDNVAVPQTPVRK</sequence>
<dbReference type="PROSITE" id="PS50994">
    <property type="entry name" value="INTEGRASE"/>
    <property type="match status" value="1"/>
</dbReference>
<dbReference type="InterPro" id="IPR039537">
    <property type="entry name" value="Retrotran_Ty1/copia-like"/>
</dbReference>
<protein>
    <submittedName>
        <fullName evidence="4">Retrovirus-related Pol polyprotein from transposon TNT 1-94</fullName>
    </submittedName>
</protein>
<dbReference type="InterPro" id="IPR012337">
    <property type="entry name" value="RNaseH-like_sf"/>
</dbReference>
<keyword evidence="1" id="KW-0378">Hydrolase</keyword>
<name>A0A699H9A6_TANCI</name>
<feature type="domain" description="Integrase catalytic" evidence="3">
    <location>
        <begin position="457"/>
        <end position="631"/>
    </location>
</feature>
<comment type="caution">
    <text evidence="4">The sequence shown here is derived from an EMBL/GenBank/DDBJ whole genome shotgun (WGS) entry which is preliminary data.</text>
</comment>
<reference evidence="4" key="1">
    <citation type="journal article" date="2019" name="Sci. Rep.">
        <title>Draft genome of Tanacetum cinerariifolium, the natural source of mosquito coil.</title>
        <authorList>
            <person name="Yamashiro T."/>
            <person name="Shiraishi A."/>
            <person name="Satake H."/>
            <person name="Nakayama K."/>
        </authorList>
    </citation>
    <scope>NUCLEOTIDE SEQUENCE</scope>
</reference>
<gene>
    <name evidence="4" type="ORF">Tci_314379</name>
</gene>
<dbReference type="Gene3D" id="3.30.420.10">
    <property type="entry name" value="Ribonuclease H-like superfamily/Ribonuclease H"/>
    <property type="match status" value="1"/>
</dbReference>